<proteinExistence type="predicted"/>
<protein>
    <recommendedName>
        <fullName evidence="5">DUF4878 domain-containing protein</fullName>
    </recommendedName>
</protein>
<accession>A0ABN1YCC1</accession>
<feature type="region of interest" description="Disordered" evidence="1">
    <location>
        <begin position="40"/>
        <end position="80"/>
    </location>
</feature>
<evidence type="ECO:0000256" key="1">
    <source>
        <dbReference type="SAM" id="MobiDB-lite"/>
    </source>
</evidence>
<comment type="caution">
    <text evidence="3">The sequence shown here is derived from an EMBL/GenBank/DDBJ whole genome shotgun (WGS) entry which is preliminary data.</text>
</comment>
<keyword evidence="2" id="KW-0472">Membrane</keyword>
<sequence length="176" mass="18434">MVTGGRAFTTWLLHSRRRFYGVTIGAIVLVSIGARLSSVEMSAPAPPPPSPPPAVAAPAPPPPPPPPSLTESPGPASPREVAEEFATLWASPDTPQREWLQRLQPLATDEYGAVVLSQVDPVNVPAREVTGAGWVTAEDDGVVQVTVPLDALSIQIELVESDGVWLVADVEPLAGA</sequence>
<dbReference type="EMBL" id="BAAAJK010000066">
    <property type="protein sequence ID" value="GAA1403873.1"/>
    <property type="molecule type" value="Genomic_DNA"/>
</dbReference>
<keyword evidence="2" id="KW-1133">Transmembrane helix</keyword>
<evidence type="ECO:0000313" key="4">
    <source>
        <dbReference type="Proteomes" id="UP001501414"/>
    </source>
</evidence>
<evidence type="ECO:0008006" key="5">
    <source>
        <dbReference type="Google" id="ProtNLM"/>
    </source>
</evidence>
<gene>
    <name evidence="3" type="ORF">GCM10009613_65550</name>
</gene>
<evidence type="ECO:0000313" key="3">
    <source>
        <dbReference type="EMBL" id="GAA1403873.1"/>
    </source>
</evidence>
<feature type="compositionally biased region" description="Pro residues" evidence="1">
    <location>
        <begin position="44"/>
        <end position="68"/>
    </location>
</feature>
<evidence type="ECO:0000256" key="2">
    <source>
        <dbReference type="SAM" id="Phobius"/>
    </source>
</evidence>
<dbReference type="Proteomes" id="UP001501414">
    <property type="component" value="Unassembled WGS sequence"/>
</dbReference>
<keyword evidence="2" id="KW-0812">Transmembrane</keyword>
<feature type="transmembrane region" description="Helical" evidence="2">
    <location>
        <begin position="19"/>
        <end position="36"/>
    </location>
</feature>
<organism evidence="3 4">
    <name type="scientific">Pseudonocardia kongjuensis</name>
    <dbReference type="NCBI Taxonomy" id="102227"/>
    <lineage>
        <taxon>Bacteria</taxon>
        <taxon>Bacillati</taxon>
        <taxon>Actinomycetota</taxon>
        <taxon>Actinomycetes</taxon>
        <taxon>Pseudonocardiales</taxon>
        <taxon>Pseudonocardiaceae</taxon>
        <taxon>Pseudonocardia</taxon>
    </lineage>
</organism>
<keyword evidence="4" id="KW-1185">Reference proteome</keyword>
<reference evidence="3 4" key="1">
    <citation type="journal article" date="2019" name="Int. J. Syst. Evol. Microbiol.">
        <title>The Global Catalogue of Microorganisms (GCM) 10K type strain sequencing project: providing services to taxonomists for standard genome sequencing and annotation.</title>
        <authorList>
            <consortium name="The Broad Institute Genomics Platform"/>
            <consortium name="The Broad Institute Genome Sequencing Center for Infectious Disease"/>
            <person name="Wu L."/>
            <person name="Ma J."/>
        </authorList>
    </citation>
    <scope>NUCLEOTIDE SEQUENCE [LARGE SCALE GENOMIC DNA]</scope>
    <source>
        <strain evidence="3 4">JCM 11896</strain>
    </source>
</reference>
<name>A0ABN1YCC1_9PSEU</name>